<evidence type="ECO:0000256" key="1">
    <source>
        <dbReference type="SAM" id="Phobius"/>
    </source>
</evidence>
<reference evidence="3 4" key="1">
    <citation type="submission" date="2019-02" db="EMBL/GenBank/DDBJ databases">
        <title>Genomic Encyclopedia of Type Strains, Phase IV (KMG-IV): sequencing the most valuable type-strain genomes for metagenomic binning, comparative biology and taxonomic classification.</title>
        <authorList>
            <person name="Goeker M."/>
        </authorList>
    </citation>
    <scope>NUCLEOTIDE SEQUENCE [LARGE SCALE GENOMIC DNA]</scope>
    <source>
        <strain evidence="3 4">DSM 29486</strain>
    </source>
</reference>
<evidence type="ECO:0000313" key="4">
    <source>
        <dbReference type="Proteomes" id="UP000292927"/>
    </source>
</evidence>
<protein>
    <submittedName>
        <fullName evidence="3">Stage II sporulation protein D</fullName>
    </submittedName>
</protein>
<dbReference type="InterPro" id="IPR013486">
    <property type="entry name" value="SpoIID/LytB"/>
</dbReference>
<dbReference type="EMBL" id="SGXF01000003">
    <property type="protein sequence ID" value="RZT00659.1"/>
    <property type="molecule type" value="Genomic_DNA"/>
</dbReference>
<keyword evidence="4" id="KW-1185">Reference proteome</keyword>
<dbReference type="InterPro" id="IPR013693">
    <property type="entry name" value="SpoIID/LytB_N"/>
</dbReference>
<dbReference type="AlphaFoldDB" id="A0A4Q7PKQ9"/>
<feature type="transmembrane region" description="Helical" evidence="1">
    <location>
        <begin position="12"/>
        <end position="31"/>
    </location>
</feature>
<dbReference type="GO" id="GO:0030435">
    <property type="term" value="P:sporulation resulting in formation of a cellular spore"/>
    <property type="evidence" value="ECO:0007669"/>
    <property type="project" value="InterPro"/>
</dbReference>
<evidence type="ECO:0000313" key="3">
    <source>
        <dbReference type="EMBL" id="RZT00659.1"/>
    </source>
</evidence>
<dbReference type="RefSeq" id="WP_130435259.1">
    <property type="nucleotide sequence ID" value="NZ_SGXF01000003.1"/>
</dbReference>
<dbReference type="Proteomes" id="UP000292927">
    <property type="component" value="Unassembled WGS sequence"/>
</dbReference>
<keyword evidence="1" id="KW-1133">Transmembrane helix</keyword>
<keyword evidence="1" id="KW-0472">Membrane</keyword>
<proteinExistence type="predicted"/>
<dbReference type="OrthoDB" id="9794671at2"/>
<comment type="caution">
    <text evidence="3">The sequence shown here is derived from an EMBL/GenBank/DDBJ whole genome shotgun (WGS) entry which is preliminary data.</text>
</comment>
<dbReference type="NCBIfam" id="TIGR02669">
    <property type="entry name" value="SpoIID_LytB"/>
    <property type="match status" value="1"/>
</dbReference>
<dbReference type="Pfam" id="PF08486">
    <property type="entry name" value="SpoIID"/>
    <property type="match status" value="1"/>
</dbReference>
<name>A0A4Q7PKQ9_9FIRM</name>
<gene>
    <name evidence="3" type="ORF">EV209_1983</name>
</gene>
<keyword evidence="1" id="KW-0812">Transmembrane</keyword>
<evidence type="ECO:0000259" key="2">
    <source>
        <dbReference type="Pfam" id="PF08486"/>
    </source>
</evidence>
<organism evidence="3 4">
    <name type="scientific">Cuneatibacter caecimuris</name>
    <dbReference type="NCBI Taxonomy" id="1796618"/>
    <lineage>
        <taxon>Bacteria</taxon>
        <taxon>Bacillati</taxon>
        <taxon>Bacillota</taxon>
        <taxon>Clostridia</taxon>
        <taxon>Lachnospirales</taxon>
        <taxon>Lachnospiraceae</taxon>
        <taxon>Cuneatibacter</taxon>
    </lineage>
</organism>
<accession>A0A4Q7PKQ9</accession>
<sequence length="310" mass="34777">MDKRRWARRAGQALICIILCVLLPCLVTWWWQGQIQLPKGEPFTSGKYVRLEDGETVEDLEEYLVRLLPGQMDASFPEEALKAQAVLLRTWCLRKLDGRNYISEEEIGMSAWNPSQMKAVWGDHLEDFYDKCREAVGDTAGKILTWQGQPVLPLYHAVSGGNTRTGDTELFPWLLGAESGADRNASGYLQIRSWSEKEFAEAVNGIDSRYQVNSEGIGDSLQVVERDEAGYIRFLMIGGLQFDGERVAEALGLPSACMSFDRYEGEIRATCRGRGHGYGMSQAGAAAMAENGDSWEKILQHYFQNTEITE</sequence>
<feature type="domain" description="Sporulation stage II protein D amidase enhancer LytB N-terminal" evidence="2">
    <location>
        <begin position="59"/>
        <end position="146"/>
    </location>
</feature>